<dbReference type="InterPro" id="IPR011748">
    <property type="entry name" value="Unchr_phage_tail-like"/>
</dbReference>
<feature type="region of interest" description="Disordered" evidence="1">
    <location>
        <begin position="79"/>
        <end position="102"/>
    </location>
</feature>
<keyword evidence="3" id="KW-1185">Reference proteome</keyword>
<dbReference type="Proteomes" id="UP000615026">
    <property type="component" value="Unassembled WGS sequence"/>
</dbReference>
<gene>
    <name evidence="2" type="ORF">IQ260_28265</name>
</gene>
<dbReference type="NCBIfam" id="TIGR02242">
    <property type="entry name" value="tail_TIGR02242"/>
    <property type="match status" value="1"/>
</dbReference>
<proteinExistence type="predicted"/>
<feature type="compositionally biased region" description="Polar residues" evidence="1">
    <location>
        <begin position="373"/>
        <end position="398"/>
    </location>
</feature>
<feature type="region of interest" description="Disordered" evidence="1">
    <location>
        <begin position="372"/>
        <end position="398"/>
    </location>
</feature>
<dbReference type="Pfam" id="PF09684">
    <property type="entry name" value="Tail_P2_I"/>
    <property type="match status" value="1"/>
</dbReference>
<evidence type="ECO:0000313" key="3">
    <source>
        <dbReference type="Proteomes" id="UP000615026"/>
    </source>
</evidence>
<feature type="compositionally biased region" description="Low complexity" evidence="1">
    <location>
        <begin position="88"/>
        <end position="101"/>
    </location>
</feature>
<evidence type="ECO:0000256" key="1">
    <source>
        <dbReference type="SAM" id="MobiDB-lite"/>
    </source>
</evidence>
<dbReference type="AlphaFoldDB" id="A0A928ZZT6"/>
<organism evidence="2 3">
    <name type="scientific">Leptolyngbya cf. ectocarpi LEGE 11479</name>
    <dbReference type="NCBI Taxonomy" id="1828722"/>
    <lineage>
        <taxon>Bacteria</taxon>
        <taxon>Bacillati</taxon>
        <taxon>Cyanobacteriota</taxon>
        <taxon>Cyanophyceae</taxon>
        <taxon>Leptolyngbyales</taxon>
        <taxon>Leptolyngbyaceae</taxon>
        <taxon>Leptolyngbya group</taxon>
        <taxon>Leptolyngbya</taxon>
    </lineage>
</organism>
<evidence type="ECO:0000313" key="2">
    <source>
        <dbReference type="EMBL" id="MBE9070544.1"/>
    </source>
</evidence>
<dbReference type="InterPro" id="IPR006521">
    <property type="entry name" value="Tail_protein_I"/>
</dbReference>
<dbReference type="EMBL" id="JADEXP010000458">
    <property type="protein sequence ID" value="MBE9070544.1"/>
    <property type="molecule type" value="Genomic_DNA"/>
</dbReference>
<protein>
    <recommendedName>
        <fullName evidence="4">Phage tail protein</fullName>
    </recommendedName>
</protein>
<name>A0A928ZZT6_LEPEC</name>
<reference evidence="2" key="1">
    <citation type="submission" date="2020-10" db="EMBL/GenBank/DDBJ databases">
        <authorList>
            <person name="Castelo-Branco R."/>
            <person name="Eusebio N."/>
            <person name="Adriana R."/>
            <person name="Vieira A."/>
            <person name="Brugerolle De Fraissinette N."/>
            <person name="Rezende De Castro R."/>
            <person name="Schneider M.P."/>
            <person name="Vasconcelos V."/>
            <person name="Leao P.N."/>
        </authorList>
    </citation>
    <scope>NUCLEOTIDE SEQUENCE</scope>
    <source>
        <strain evidence="2">LEGE 11479</strain>
    </source>
</reference>
<sequence>MVYLPQPNVDLTVVSHAPTDRNGTNGAVPAASAAPRPEGVLLVPGKLTEVTARIKNNSQQALRVSLGIQGDFPDVWFTPVPHARPTENEAQPETQTETQSETWRDNFSVSDRQSLMFGTEYFQLQPRQIMSINLGFTLPESFFEDPYALRNRENLDLSYGGEIFLHQAAAEQSSVVQLIAYKTLQLYPRPEPIYQKFLPEFYQTSDFLGRFLSITEQSFEPVYDITETFWAYLDPLLAPKALVPFLAHWVAWPMNPHLTLAQQRRLIRHAVEIYQWRGTARGLTLCLHLCTSLEMQQIEVIEPDEREFALGDITLGDQPSLGGGKAYHFAVVLKPDSPEQLNCLDETAIRVLIEQEKPAFCTYDLKIVAPAASPTSDSVPQTAAANETGSPTGTTDGD</sequence>
<comment type="caution">
    <text evidence="2">The sequence shown here is derived from an EMBL/GenBank/DDBJ whole genome shotgun (WGS) entry which is preliminary data.</text>
</comment>
<accession>A0A928ZZT6</accession>
<evidence type="ECO:0008006" key="4">
    <source>
        <dbReference type="Google" id="ProtNLM"/>
    </source>
</evidence>